<sequence>MVSGPKSHGGLGFFDVKVRNRALLNKWIWRFSEESDNLWRKIIVAKYNYDPAAIFPKGNTVRRLNGLWHDIVRPVMSNEDDFLVDVRCVMGNGSRINFWNDHWTEVRSLKVAFPRIYGMAIKKQGKINEFGSWENGIWVWSIDLRRGLFSWEVSIWDQFFQVINRGVAAMAGIDRLRWLGALNGTYNSRDFCIKSTSFGKLQDPIWNKVWNKFVPPKVAAFVWKAVYNRLSVATELIKRGVNGGVQLLCLFCKDLSEDVPHVMCHCNVVWQVWQRWCNLWKVSIIVPSNVKQLMEIWSSQFIRRKVRNLWQLGFFGLIWQIWLCRNKYRFHGKSFSVDHIFNMVLLQVGFWANILWPYRVPQALDFVRIPESIIFGNVY</sequence>
<feature type="domain" description="Reverse transcriptase zinc-binding" evidence="1">
    <location>
        <begin position="198"/>
        <end position="273"/>
    </location>
</feature>
<protein>
    <recommendedName>
        <fullName evidence="1">Reverse transcriptase zinc-binding domain-containing protein</fullName>
    </recommendedName>
</protein>
<evidence type="ECO:0000313" key="2">
    <source>
        <dbReference type="EMBL" id="KAE8653771.1"/>
    </source>
</evidence>
<evidence type="ECO:0000313" key="3">
    <source>
        <dbReference type="Proteomes" id="UP000436088"/>
    </source>
</evidence>
<dbReference type="InterPro" id="IPR026960">
    <property type="entry name" value="RVT-Znf"/>
</dbReference>
<keyword evidence="3" id="KW-1185">Reference proteome</keyword>
<proteinExistence type="predicted"/>
<comment type="caution">
    <text evidence="2">The sequence shown here is derived from an EMBL/GenBank/DDBJ whole genome shotgun (WGS) entry which is preliminary data.</text>
</comment>
<reference evidence="2" key="1">
    <citation type="submission" date="2019-09" db="EMBL/GenBank/DDBJ databases">
        <title>Draft genome information of white flower Hibiscus syriacus.</title>
        <authorList>
            <person name="Kim Y.-M."/>
        </authorList>
    </citation>
    <scope>NUCLEOTIDE SEQUENCE [LARGE SCALE GENOMIC DNA]</scope>
    <source>
        <strain evidence="2">YM2019G1</strain>
    </source>
</reference>
<accession>A0A6A2WA83</accession>
<dbReference type="EMBL" id="VEPZ02001788">
    <property type="protein sequence ID" value="KAE8653771.1"/>
    <property type="molecule type" value="Genomic_DNA"/>
</dbReference>
<dbReference type="Pfam" id="PF13966">
    <property type="entry name" value="zf-RVT"/>
    <property type="match status" value="1"/>
</dbReference>
<name>A0A6A2WA83_HIBSY</name>
<dbReference type="Proteomes" id="UP000436088">
    <property type="component" value="Unassembled WGS sequence"/>
</dbReference>
<organism evidence="2 3">
    <name type="scientific">Hibiscus syriacus</name>
    <name type="common">Rose of Sharon</name>
    <dbReference type="NCBI Taxonomy" id="106335"/>
    <lineage>
        <taxon>Eukaryota</taxon>
        <taxon>Viridiplantae</taxon>
        <taxon>Streptophyta</taxon>
        <taxon>Embryophyta</taxon>
        <taxon>Tracheophyta</taxon>
        <taxon>Spermatophyta</taxon>
        <taxon>Magnoliopsida</taxon>
        <taxon>eudicotyledons</taxon>
        <taxon>Gunneridae</taxon>
        <taxon>Pentapetalae</taxon>
        <taxon>rosids</taxon>
        <taxon>malvids</taxon>
        <taxon>Malvales</taxon>
        <taxon>Malvaceae</taxon>
        <taxon>Malvoideae</taxon>
        <taxon>Hibiscus</taxon>
    </lineage>
</organism>
<dbReference type="PANTHER" id="PTHR36617:SF5">
    <property type="entry name" value="OS05G0421675 PROTEIN"/>
    <property type="match status" value="1"/>
</dbReference>
<dbReference type="AlphaFoldDB" id="A0A6A2WA83"/>
<gene>
    <name evidence="2" type="ORF">F3Y22_tig00117056pilonHSYRG00153</name>
</gene>
<dbReference type="PANTHER" id="PTHR36617">
    <property type="entry name" value="PROTEIN, PUTATIVE-RELATED"/>
    <property type="match status" value="1"/>
</dbReference>
<evidence type="ECO:0000259" key="1">
    <source>
        <dbReference type="Pfam" id="PF13966"/>
    </source>
</evidence>